<proteinExistence type="predicted"/>
<name>A0A2S2PI80_SCHGA</name>
<dbReference type="SUPFAM" id="SSF54160">
    <property type="entry name" value="Chromo domain-like"/>
    <property type="match status" value="1"/>
</dbReference>
<protein>
    <recommendedName>
        <fullName evidence="3">Chromo shadow domain-containing protein</fullName>
    </recommendedName>
</protein>
<dbReference type="InterPro" id="IPR008251">
    <property type="entry name" value="Chromo_shadow_dom"/>
</dbReference>
<accession>A0A2S2PI80</accession>
<sequence>MFRRSCRPPFEQRSASSFVFRRLVAGLQPAVSTRQSSSHFSRSPCHFNLSASRTCRIHTSGILRRQVKVRISVRDSAANMVISTRYVPETPEPMEIADGQQPLPGRLANADGTRGMNTAIRGRRNTAIRGRNWQRTRFPRDQPETVTEHFVQNNNIFYKVRWSDGTSRLVESSVMRDHYPQLLLDFYEAMFKSDEQ</sequence>
<dbReference type="EMBL" id="GGMR01016531">
    <property type="protein sequence ID" value="MBY29150.1"/>
    <property type="molecule type" value="Transcribed_RNA"/>
</dbReference>
<dbReference type="AlphaFoldDB" id="A0A2S2PI80"/>
<dbReference type="InterPro" id="IPR016197">
    <property type="entry name" value="Chromo-like_dom_sf"/>
</dbReference>
<dbReference type="GO" id="GO:0005634">
    <property type="term" value="C:nucleus"/>
    <property type="evidence" value="ECO:0007669"/>
    <property type="project" value="UniProtKB-SubCell"/>
</dbReference>
<gene>
    <name evidence="4" type="ORF">g.168668</name>
</gene>
<reference evidence="4" key="1">
    <citation type="submission" date="2018-04" db="EMBL/GenBank/DDBJ databases">
        <title>Transcriptome of Schizaphis graminum biotype I.</title>
        <authorList>
            <person name="Scully E.D."/>
            <person name="Geib S.M."/>
            <person name="Palmer N.A."/>
            <person name="Koch K."/>
            <person name="Bradshaw J."/>
            <person name="Heng-Moss T."/>
            <person name="Sarath G."/>
        </authorList>
    </citation>
    <scope>NUCLEOTIDE SEQUENCE</scope>
</reference>
<evidence type="ECO:0000256" key="2">
    <source>
        <dbReference type="ARBA" id="ARBA00023242"/>
    </source>
</evidence>
<evidence type="ECO:0000313" key="4">
    <source>
        <dbReference type="EMBL" id="MBY29150.1"/>
    </source>
</evidence>
<organism evidence="4">
    <name type="scientific">Schizaphis graminum</name>
    <name type="common">Green bug aphid</name>
    <dbReference type="NCBI Taxonomy" id="13262"/>
    <lineage>
        <taxon>Eukaryota</taxon>
        <taxon>Metazoa</taxon>
        <taxon>Ecdysozoa</taxon>
        <taxon>Arthropoda</taxon>
        <taxon>Hexapoda</taxon>
        <taxon>Insecta</taxon>
        <taxon>Pterygota</taxon>
        <taxon>Neoptera</taxon>
        <taxon>Paraneoptera</taxon>
        <taxon>Hemiptera</taxon>
        <taxon>Sternorrhyncha</taxon>
        <taxon>Aphidomorpha</taxon>
        <taxon>Aphidoidea</taxon>
        <taxon>Aphididae</taxon>
        <taxon>Aphidini</taxon>
        <taxon>Schizaphis</taxon>
    </lineage>
</organism>
<dbReference type="CDD" id="cd00034">
    <property type="entry name" value="CSD"/>
    <property type="match status" value="1"/>
</dbReference>
<dbReference type="Pfam" id="PF01393">
    <property type="entry name" value="Chromo_shadow"/>
    <property type="match status" value="1"/>
</dbReference>
<dbReference type="Gene3D" id="2.40.50.40">
    <property type="match status" value="1"/>
</dbReference>
<dbReference type="GO" id="GO:0005694">
    <property type="term" value="C:chromosome"/>
    <property type="evidence" value="ECO:0007669"/>
    <property type="project" value="UniProtKB-ARBA"/>
</dbReference>
<comment type="subcellular location">
    <subcellularLocation>
        <location evidence="1">Nucleus</location>
    </subcellularLocation>
</comment>
<evidence type="ECO:0000259" key="3">
    <source>
        <dbReference type="Pfam" id="PF01393"/>
    </source>
</evidence>
<keyword evidence="2" id="KW-0539">Nucleus</keyword>
<feature type="domain" description="Chromo shadow" evidence="3">
    <location>
        <begin position="143"/>
        <end position="189"/>
    </location>
</feature>
<evidence type="ECO:0000256" key="1">
    <source>
        <dbReference type="ARBA" id="ARBA00004123"/>
    </source>
</evidence>